<dbReference type="Proteomes" id="UP000053989">
    <property type="component" value="Unassembled WGS sequence"/>
</dbReference>
<name>A0A0C2ZXH6_9AGAM</name>
<dbReference type="InParanoid" id="A0A0C2ZXH6"/>
<organism evidence="2 3">
    <name type="scientific">Scleroderma citrinum Foug A</name>
    <dbReference type="NCBI Taxonomy" id="1036808"/>
    <lineage>
        <taxon>Eukaryota</taxon>
        <taxon>Fungi</taxon>
        <taxon>Dikarya</taxon>
        <taxon>Basidiomycota</taxon>
        <taxon>Agaricomycotina</taxon>
        <taxon>Agaricomycetes</taxon>
        <taxon>Agaricomycetidae</taxon>
        <taxon>Boletales</taxon>
        <taxon>Sclerodermatineae</taxon>
        <taxon>Sclerodermataceae</taxon>
        <taxon>Scleroderma</taxon>
    </lineage>
</organism>
<feature type="region of interest" description="Disordered" evidence="1">
    <location>
        <begin position="195"/>
        <end position="248"/>
    </location>
</feature>
<dbReference type="Pfam" id="PF14223">
    <property type="entry name" value="Retrotran_gag_2"/>
    <property type="match status" value="1"/>
</dbReference>
<dbReference type="EMBL" id="KN822104">
    <property type="protein sequence ID" value="KIM57162.1"/>
    <property type="molecule type" value="Genomic_DNA"/>
</dbReference>
<dbReference type="STRING" id="1036808.A0A0C2ZXH6"/>
<reference evidence="2 3" key="1">
    <citation type="submission" date="2014-04" db="EMBL/GenBank/DDBJ databases">
        <authorList>
            <consortium name="DOE Joint Genome Institute"/>
            <person name="Kuo A."/>
            <person name="Kohler A."/>
            <person name="Nagy L.G."/>
            <person name="Floudas D."/>
            <person name="Copeland A."/>
            <person name="Barry K.W."/>
            <person name="Cichocki N."/>
            <person name="Veneault-Fourrey C."/>
            <person name="LaButti K."/>
            <person name="Lindquist E.A."/>
            <person name="Lipzen A."/>
            <person name="Lundell T."/>
            <person name="Morin E."/>
            <person name="Murat C."/>
            <person name="Sun H."/>
            <person name="Tunlid A."/>
            <person name="Henrissat B."/>
            <person name="Grigoriev I.V."/>
            <person name="Hibbett D.S."/>
            <person name="Martin F."/>
            <person name="Nordberg H.P."/>
            <person name="Cantor M.N."/>
            <person name="Hua S.X."/>
        </authorList>
    </citation>
    <scope>NUCLEOTIDE SEQUENCE [LARGE SCALE GENOMIC DNA]</scope>
    <source>
        <strain evidence="2 3">Foug A</strain>
    </source>
</reference>
<evidence type="ECO:0000256" key="1">
    <source>
        <dbReference type="SAM" id="MobiDB-lite"/>
    </source>
</evidence>
<protein>
    <recommendedName>
        <fullName evidence="4">Retrotransposon Copia-like N-terminal domain-containing protein</fullName>
    </recommendedName>
</protein>
<gene>
    <name evidence="2" type="ORF">SCLCIDRAFT_29008</name>
</gene>
<accession>A0A0C2ZXH6</accession>
<evidence type="ECO:0000313" key="2">
    <source>
        <dbReference type="EMBL" id="KIM57162.1"/>
    </source>
</evidence>
<keyword evidence="3" id="KW-1185">Reference proteome</keyword>
<reference evidence="3" key="2">
    <citation type="submission" date="2015-01" db="EMBL/GenBank/DDBJ databases">
        <title>Evolutionary Origins and Diversification of the Mycorrhizal Mutualists.</title>
        <authorList>
            <consortium name="DOE Joint Genome Institute"/>
            <consortium name="Mycorrhizal Genomics Consortium"/>
            <person name="Kohler A."/>
            <person name="Kuo A."/>
            <person name="Nagy L.G."/>
            <person name="Floudas D."/>
            <person name="Copeland A."/>
            <person name="Barry K.W."/>
            <person name="Cichocki N."/>
            <person name="Veneault-Fourrey C."/>
            <person name="LaButti K."/>
            <person name="Lindquist E.A."/>
            <person name="Lipzen A."/>
            <person name="Lundell T."/>
            <person name="Morin E."/>
            <person name="Murat C."/>
            <person name="Riley R."/>
            <person name="Ohm R."/>
            <person name="Sun H."/>
            <person name="Tunlid A."/>
            <person name="Henrissat B."/>
            <person name="Grigoriev I.V."/>
            <person name="Hibbett D.S."/>
            <person name="Martin F."/>
        </authorList>
    </citation>
    <scope>NUCLEOTIDE SEQUENCE [LARGE SCALE GENOMIC DNA]</scope>
    <source>
        <strain evidence="3">Foug A</strain>
    </source>
</reference>
<sequence length="299" mass="32344">MSTSKVKKNQITLQGPQNYLEWASGMCSLLMVFGVWRYANTDVAAPAAPAVAAGAVLPVAHLVEVATHEKNRDQCLGLITSFMSGIIRQNYLNEGNPNTVWEALRTTYGTPGTAGIFVEFKKIVRMQIKKHEDPTTCVNEMQSIFNYLAANGLTLPNSAQAMILLSALPAEWEGFASTILATLPVALPIPAPADEKKENNAFAGPSKDHIDGYKRPNAPPQAGPSQLKKPFTKGKGKKDYKGKGKQRANAAEQVASIVELDSDDDITDGYASQTAEAGWSVLTPSIPIAESCFHHDHYM</sequence>
<dbReference type="HOGENOM" id="CLU_049074_0_0_1"/>
<dbReference type="AlphaFoldDB" id="A0A0C2ZXH6"/>
<evidence type="ECO:0008006" key="4">
    <source>
        <dbReference type="Google" id="ProtNLM"/>
    </source>
</evidence>
<proteinExistence type="predicted"/>
<evidence type="ECO:0000313" key="3">
    <source>
        <dbReference type="Proteomes" id="UP000053989"/>
    </source>
</evidence>